<dbReference type="PANTHER" id="PTHR11527">
    <property type="entry name" value="HEAT-SHOCK PROTEIN 20 FAMILY MEMBER"/>
    <property type="match status" value="1"/>
</dbReference>
<evidence type="ECO:0000256" key="4">
    <source>
        <dbReference type="SAM" id="MobiDB-lite"/>
    </source>
</evidence>
<sequence>MHFFPVSGERKREEEKKEEQWHRVESSYSKFWRQFRLPDNADMDTMSAKLEGGVLTVTLAKLAPEKIKGPRVVSINAGGIGDEKLEGSSGTKNMKVDL</sequence>
<evidence type="ECO:0000313" key="7">
    <source>
        <dbReference type="Proteomes" id="UP001327560"/>
    </source>
</evidence>
<protein>
    <recommendedName>
        <fullName evidence="5">SHSP domain-containing protein</fullName>
    </recommendedName>
</protein>
<proteinExistence type="inferred from homology"/>
<dbReference type="InterPro" id="IPR002068">
    <property type="entry name" value="A-crystallin/Hsp20_dom"/>
</dbReference>
<keyword evidence="7" id="KW-1185">Reference proteome</keyword>
<dbReference type="PROSITE" id="PS01031">
    <property type="entry name" value="SHSP"/>
    <property type="match status" value="1"/>
</dbReference>
<dbReference type="InterPro" id="IPR031107">
    <property type="entry name" value="Small_HSP"/>
</dbReference>
<name>A0AAQ3Q9I1_9LILI</name>
<feature type="region of interest" description="Disordered" evidence="4">
    <location>
        <begin position="1"/>
        <end position="20"/>
    </location>
</feature>
<gene>
    <name evidence="6" type="ORF">Cni_G10022</name>
</gene>
<accession>A0AAQ3Q9I1</accession>
<evidence type="ECO:0000313" key="6">
    <source>
        <dbReference type="EMBL" id="WOL01306.1"/>
    </source>
</evidence>
<organism evidence="6 7">
    <name type="scientific">Canna indica</name>
    <name type="common">Indian-shot</name>
    <dbReference type="NCBI Taxonomy" id="4628"/>
    <lineage>
        <taxon>Eukaryota</taxon>
        <taxon>Viridiplantae</taxon>
        <taxon>Streptophyta</taxon>
        <taxon>Embryophyta</taxon>
        <taxon>Tracheophyta</taxon>
        <taxon>Spermatophyta</taxon>
        <taxon>Magnoliopsida</taxon>
        <taxon>Liliopsida</taxon>
        <taxon>Zingiberales</taxon>
        <taxon>Cannaceae</taxon>
        <taxon>Canna</taxon>
    </lineage>
</organism>
<reference evidence="6 7" key="1">
    <citation type="submission" date="2023-10" db="EMBL/GenBank/DDBJ databases">
        <title>Chromosome-scale genome assembly provides insights into flower coloration mechanisms of Canna indica.</title>
        <authorList>
            <person name="Li C."/>
        </authorList>
    </citation>
    <scope>NUCLEOTIDE SEQUENCE [LARGE SCALE GENOMIC DNA]</scope>
    <source>
        <tissue evidence="6">Flower</tissue>
    </source>
</reference>
<dbReference type="Pfam" id="PF00011">
    <property type="entry name" value="HSP20"/>
    <property type="match status" value="1"/>
</dbReference>
<dbReference type="Proteomes" id="UP001327560">
    <property type="component" value="Chromosome 3"/>
</dbReference>
<dbReference type="SUPFAM" id="SSF49764">
    <property type="entry name" value="HSP20-like chaperones"/>
    <property type="match status" value="1"/>
</dbReference>
<dbReference type="AlphaFoldDB" id="A0AAQ3Q9I1"/>
<evidence type="ECO:0000256" key="1">
    <source>
        <dbReference type="ARBA" id="ARBA00023016"/>
    </source>
</evidence>
<dbReference type="EMBL" id="CP136892">
    <property type="protein sequence ID" value="WOL01306.1"/>
    <property type="molecule type" value="Genomic_DNA"/>
</dbReference>
<keyword evidence="1" id="KW-0346">Stress response</keyword>
<evidence type="ECO:0000259" key="5">
    <source>
        <dbReference type="PROSITE" id="PS01031"/>
    </source>
</evidence>
<comment type="similarity">
    <text evidence="2 3">Belongs to the small heat shock protein (HSP20) family.</text>
</comment>
<dbReference type="InterPro" id="IPR008978">
    <property type="entry name" value="HSP20-like_chaperone"/>
</dbReference>
<evidence type="ECO:0000256" key="2">
    <source>
        <dbReference type="PROSITE-ProRule" id="PRU00285"/>
    </source>
</evidence>
<feature type="region of interest" description="Disordered" evidence="4">
    <location>
        <begin position="78"/>
        <end position="98"/>
    </location>
</feature>
<feature type="compositionally biased region" description="Basic and acidic residues" evidence="4">
    <location>
        <begin position="8"/>
        <end position="20"/>
    </location>
</feature>
<dbReference type="Gene3D" id="2.60.40.790">
    <property type="match status" value="1"/>
</dbReference>
<feature type="domain" description="SHSP" evidence="5">
    <location>
        <begin position="1"/>
        <end position="78"/>
    </location>
</feature>
<evidence type="ECO:0000256" key="3">
    <source>
        <dbReference type="RuleBase" id="RU003616"/>
    </source>
</evidence>